<reference evidence="2 5" key="2">
    <citation type="submission" date="2021-02" db="EMBL/GenBank/DDBJ databases">
        <title>FDA dAtabase for Regulatory Grade micrObial Sequences (FDA-ARGOS): Supporting development and validation of Infectious Disease Dx tests.</title>
        <authorList>
            <person name="Carlson P."/>
            <person name="Fischbach M."/>
            <person name="Hastie J."/>
            <person name="Bilen M."/>
            <person name="Cheng A."/>
            <person name="Tallon L."/>
            <person name="Sadzewicz L."/>
            <person name="Zhao X."/>
            <person name="Boylan J."/>
            <person name="Ott S."/>
            <person name="Bowen H."/>
            <person name="Vavikolanu K."/>
            <person name="Mehta A."/>
            <person name="Aluvathingal J."/>
            <person name="Nadendla S."/>
            <person name="Yan Y."/>
            <person name="Sichtig H."/>
        </authorList>
    </citation>
    <scope>NUCLEOTIDE SEQUENCE [LARGE SCALE GENOMIC DNA]</scope>
    <source>
        <strain evidence="2 5">FDAARGOS_1229</strain>
    </source>
</reference>
<keyword evidence="1" id="KW-0732">Signal</keyword>
<dbReference type="InterPro" id="IPR032299">
    <property type="entry name" value="DUF4843"/>
</dbReference>
<evidence type="ECO:0000313" key="3">
    <source>
        <dbReference type="EMBL" id="RGY18641.1"/>
    </source>
</evidence>
<dbReference type="OrthoDB" id="1093828at2"/>
<protein>
    <submittedName>
        <fullName evidence="3">DUF4843 domain-containing protein</fullName>
    </submittedName>
</protein>
<evidence type="ECO:0000313" key="5">
    <source>
        <dbReference type="Proteomes" id="UP000654720"/>
    </source>
</evidence>
<dbReference type="EMBL" id="QSCR01000011">
    <property type="protein sequence ID" value="RGY18641.1"/>
    <property type="molecule type" value="Genomic_DNA"/>
</dbReference>
<sequence length="224" mass="25779">MKIYIFLISVLLTAWACSEDAIDSYKSTRYLYFSKPEVLDSATFLSFSHYPGATEKKINVEVTLIGDLLKENTTYQLEIDQDSTTADPSDYELNLTQTFAANQIKDSIEIKVFNKNLTNKEVTLYLRIVENENFSPGLKKNRAARIIFNDIDSQPLWWTSSIETLFLGRWTPEKYARFIESSGITDLTGYEFTAIRKICLQFKEDIRLNGWTEKDGSPMELTVN</sequence>
<dbReference type="Proteomes" id="UP000286063">
    <property type="component" value="Unassembled WGS sequence"/>
</dbReference>
<gene>
    <name evidence="3" type="ORF">DXA50_08405</name>
    <name evidence="2" type="ORF">I6J59_19070</name>
</gene>
<dbReference type="InterPro" id="IPR038081">
    <property type="entry name" value="CalX-like_sf"/>
</dbReference>
<reference evidence="3 4" key="1">
    <citation type="submission" date="2018-08" db="EMBL/GenBank/DDBJ databases">
        <title>A genome reference for cultivated species of the human gut microbiota.</title>
        <authorList>
            <person name="Zou Y."/>
            <person name="Xue W."/>
            <person name="Luo G."/>
        </authorList>
    </citation>
    <scope>NUCLEOTIDE SEQUENCE [LARGE SCALE GENOMIC DNA]</scope>
    <source>
        <strain evidence="3 4">OF02-7</strain>
    </source>
</reference>
<accession>A0A413IP23</accession>
<dbReference type="EMBL" id="CP069450">
    <property type="protein sequence ID" value="QRO49940.1"/>
    <property type="molecule type" value="Genomic_DNA"/>
</dbReference>
<organism evidence="3 4">
    <name type="scientific">Butyricimonas virosa</name>
    <dbReference type="NCBI Taxonomy" id="544645"/>
    <lineage>
        <taxon>Bacteria</taxon>
        <taxon>Pseudomonadati</taxon>
        <taxon>Bacteroidota</taxon>
        <taxon>Bacteroidia</taxon>
        <taxon>Bacteroidales</taxon>
        <taxon>Odoribacteraceae</taxon>
        <taxon>Butyricimonas</taxon>
    </lineage>
</organism>
<proteinExistence type="predicted"/>
<evidence type="ECO:0000256" key="1">
    <source>
        <dbReference type="SAM" id="SignalP"/>
    </source>
</evidence>
<dbReference type="GeneID" id="93097309"/>
<feature type="signal peptide" evidence="1">
    <location>
        <begin position="1"/>
        <end position="16"/>
    </location>
</feature>
<feature type="chain" id="PRO_5044602375" evidence="1">
    <location>
        <begin position="17"/>
        <end position="224"/>
    </location>
</feature>
<dbReference type="AlphaFoldDB" id="A0A413IP23"/>
<name>A0A413IP23_9BACT</name>
<keyword evidence="5" id="KW-1185">Reference proteome</keyword>
<dbReference type="Gene3D" id="2.60.40.2030">
    <property type="match status" value="1"/>
</dbReference>
<evidence type="ECO:0000313" key="4">
    <source>
        <dbReference type="Proteomes" id="UP000286063"/>
    </source>
</evidence>
<dbReference type="RefSeq" id="WP_034502715.1">
    <property type="nucleotide sequence ID" value="NZ_CAJKXH010000053.1"/>
</dbReference>
<dbReference type="Pfam" id="PF16132">
    <property type="entry name" value="DUF4843"/>
    <property type="match status" value="1"/>
</dbReference>
<evidence type="ECO:0000313" key="2">
    <source>
        <dbReference type="EMBL" id="QRO49940.1"/>
    </source>
</evidence>
<dbReference type="Proteomes" id="UP000654720">
    <property type="component" value="Chromosome"/>
</dbReference>